<dbReference type="SUPFAM" id="SSF46785">
    <property type="entry name" value="Winged helix' DNA-binding domain"/>
    <property type="match status" value="1"/>
</dbReference>
<dbReference type="RefSeq" id="WP_075724527.1">
    <property type="nucleotide sequence ID" value="NZ_CP009245.1"/>
</dbReference>
<keyword evidence="3" id="KW-0804">Transcription</keyword>
<dbReference type="PROSITE" id="PS50949">
    <property type="entry name" value="HTH_GNTR"/>
    <property type="match status" value="1"/>
</dbReference>
<dbReference type="SUPFAM" id="SSF48008">
    <property type="entry name" value="GntR ligand-binding domain-like"/>
    <property type="match status" value="1"/>
</dbReference>
<dbReference type="AlphaFoldDB" id="A0A1L7CDK3"/>
<keyword evidence="2" id="KW-0238">DNA-binding</keyword>
<dbReference type="Pfam" id="PF00392">
    <property type="entry name" value="GntR"/>
    <property type="match status" value="1"/>
</dbReference>
<gene>
    <name evidence="5" type="ORF">CAQU_01265</name>
</gene>
<protein>
    <submittedName>
        <fullName evidence="5">GntR family transcriptional regulator</fullName>
    </submittedName>
</protein>
<dbReference type="GO" id="GO:0003700">
    <property type="term" value="F:DNA-binding transcription factor activity"/>
    <property type="evidence" value="ECO:0007669"/>
    <property type="project" value="InterPro"/>
</dbReference>
<dbReference type="Gene3D" id="1.20.120.530">
    <property type="entry name" value="GntR ligand-binding domain-like"/>
    <property type="match status" value="1"/>
</dbReference>
<name>A0A1L7CDK3_9CORY</name>
<feature type="domain" description="HTH gntR-type" evidence="4">
    <location>
        <begin position="9"/>
        <end position="76"/>
    </location>
</feature>
<keyword evidence="1" id="KW-0805">Transcription regulation</keyword>
<dbReference type="STRING" id="1431546.CAQU_01265"/>
<evidence type="ECO:0000256" key="1">
    <source>
        <dbReference type="ARBA" id="ARBA00023015"/>
    </source>
</evidence>
<dbReference type="Gene3D" id="1.10.10.10">
    <property type="entry name" value="Winged helix-like DNA-binding domain superfamily/Winged helix DNA-binding domain"/>
    <property type="match status" value="1"/>
</dbReference>
<keyword evidence="6" id="KW-1185">Reference proteome</keyword>
<dbReference type="InterPro" id="IPR036390">
    <property type="entry name" value="WH_DNA-bd_sf"/>
</dbReference>
<dbReference type="InterPro" id="IPR008920">
    <property type="entry name" value="TF_FadR/GntR_C"/>
</dbReference>
<dbReference type="EMBL" id="CP009245">
    <property type="protein sequence ID" value="APT83925.1"/>
    <property type="molecule type" value="Genomic_DNA"/>
</dbReference>
<dbReference type="InterPro" id="IPR011711">
    <property type="entry name" value="GntR_C"/>
</dbReference>
<dbReference type="KEGG" id="caqu:CAQU_01265"/>
<dbReference type="GO" id="GO:0003677">
    <property type="term" value="F:DNA binding"/>
    <property type="evidence" value="ECO:0007669"/>
    <property type="project" value="UniProtKB-KW"/>
</dbReference>
<evidence type="ECO:0000256" key="2">
    <source>
        <dbReference type="ARBA" id="ARBA00023125"/>
    </source>
</evidence>
<dbReference type="Proteomes" id="UP000185478">
    <property type="component" value="Chromosome"/>
</dbReference>
<dbReference type="PANTHER" id="PTHR43537">
    <property type="entry name" value="TRANSCRIPTIONAL REGULATOR, GNTR FAMILY"/>
    <property type="match status" value="1"/>
</dbReference>
<evidence type="ECO:0000259" key="4">
    <source>
        <dbReference type="PROSITE" id="PS50949"/>
    </source>
</evidence>
<dbReference type="Pfam" id="PF07729">
    <property type="entry name" value="FCD"/>
    <property type="match status" value="1"/>
</dbReference>
<sequence>MPSTNLTGYSKTQLAYQLVKEKITSGEFAPGHRIVLAPLAEMLNTSVVPVREALRQLEAEGLIEHERNVGARVAMVDRSDYLDCMFTIGVLEGAATAAAAPHLSADDLAHAAAINADMGKLLDNFDAAAFTDLNYRFHRALFNKCPNRRLVDLVESDWERLSYLRESTFAFVPNRAAESVTEHHKILTLIEINADHCYIEKVAREHRHGTLNSYLTSIKQHPSHSATGETTP</sequence>
<evidence type="ECO:0000313" key="5">
    <source>
        <dbReference type="EMBL" id="APT83925.1"/>
    </source>
</evidence>
<organism evidence="5 6">
    <name type="scientific">Corynebacterium aquilae DSM 44791</name>
    <dbReference type="NCBI Taxonomy" id="1431546"/>
    <lineage>
        <taxon>Bacteria</taxon>
        <taxon>Bacillati</taxon>
        <taxon>Actinomycetota</taxon>
        <taxon>Actinomycetes</taxon>
        <taxon>Mycobacteriales</taxon>
        <taxon>Corynebacteriaceae</taxon>
        <taxon>Corynebacterium</taxon>
    </lineage>
</organism>
<proteinExistence type="predicted"/>
<accession>A0A1L7CDK3</accession>
<dbReference type="PANTHER" id="PTHR43537:SF5">
    <property type="entry name" value="UXU OPERON TRANSCRIPTIONAL REGULATOR"/>
    <property type="match status" value="1"/>
</dbReference>
<dbReference type="InterPro" id="IPR036388">
    <property type="entry name" value="WH-like_DNA-bd_sf"/>
</dbReference>
<dbReference type="SMART" id="SM00895">
    <property type="entry name" value="FCD"/>
    <property type="match status" value="1"/>
</dbReference>
<evidence type="ECO:0000313" key="6">
    <source>
        <dbReference type="Proteomes" id="UP000185478"/>
    </source>
</evidence>
<dbReference type="SMART" id="SM00345">
    <property type="entry name" value="HTH_GNTR"/>
    <property type="match status" value="1"/>
</dbReference>
<dbReference type="InterPro" id="IPR000524">
    <property type="entry name" value="Tscrpt_reg_HTH_GntR"/>
</dbReference>
<dbReference type="OrthoDB" id="4084810at2"/>
<reference evidence="5 6" key="1">
    <citation type="submission" date="2014-08" db="EMBL/GenBank/DDBJ databases">
        <title>Complete genome sequence of Corynebacterium aquilae S-613T(T) (=DSM 44791(T)), isolated from the choana of a healthy golden eagle.</title>
        <authorList>
            <person name="Ruckert C."/>
            <person name="Albersmeier A."/>
            <person name="Winkler A."/>
            <person name="Kalinowski J."/>
        </authorList>
    </citation>
    <scope>NUCLEOTIDE SEQUENCE [LARGE SCALE GENOMIC DNA]</scope>
    <source>
        <strain evidence="5 6">S-613</strain>
    </source>
</reference>
<evidence type="ECO:0000256" key="3">
    <source>
        <dbReference type="ARBA" id="ARBA00023163"/>
    </source>
</evidence>
<dbReference type="CDD" id="cd07377">
    <property type="entry name" value="WHTH_GntR"/>
    <property type="match status" value="1"/>
</dbReference>